<feature type="compositionally biased region" description="Basic residues" evidence="17">
    <location>
        <begin position="387"/>
        <end position="401"/>
    </location>
</feature>
<evidence type="ECO:0000256" key="10">
    <source>
        <dbReference type="ARBA" id="ARBA00023186"/>
    </source>
</evidence>
<name>A0ABY8FYK5_9ACTO</name>
<comment type="subunit">
    <text evidence="12">Interacts with the Sec translocase complex via SecD. Specifically interacts with transmembrane segments of nascent integral membrane proteins during membrane integration.</text>
</comment>
<evidence type="ECO:0000313" key="20">
    <source>
        <dbReference type="EMBL" id="WFM83397.1"/>
    </source>
</evidence>
<keyword evidence="8 18" id="KW-1133">Transmembrane helix</keyword>
<evidence type="ECO:0000256" key="15">
    <source>
        <dbReference type="ARBA" id="ARBA00033342"/>
    </source>
</evidence>
<gene>
    <name evidence="20" type="primary">yidC</name>
    <name evidence="20" type="ORF">P7079_08430</name>
</gene>
<evidence type="ECO:0000256" key="16">
    <source>
        <dbReference type="RuleBase" id="RU003945"/>
    </source>
</evidence>
<keyword evidence="7" id="KW-0653">Protein transport</keyword>
<proteinExistence type="inferred from homology"/>
<keyword evidence="21" id="KW-1185">Reference proteome</keyword>
<feature type="region of interest" description="Disordered" evidence="17">
    <location>
        <begin position="344"/>
        <end position="401"/>
    </location>
</feature>
<dbReference type="CDD" id="cd20070">
    <property type="entry name" value="5TM_YidC_Alb3"/>
    <property type="match status" value="1"/>
</dbReference>
<keyword evidence="10" id="KW-0143">Chaperone</keyword>
<feature type="transmembrane region" description="Helical" evidence="18">
    <location>
        <begin position="7"/>
        <end position="29"/>
    </location>
</feature>
<evidence type="ECO:0000256" key="1">
    <source>
        <dbReference type="ARBA" id="ARBA00004651"/>
    </source>
</evidence>
<evidence type="ECO:0000259" key="19">
    <source>
        <dbReference type="Pfam" id="PF02096"/>
    </source>
</evidence>
<dbReference type="EMBL" id="CP121208">
    <property type="protein sequence ID" value="WFM83397.1"/>
    <property type="molecule type" value="Genomic_DNA"/>
</dbReference>
<feature type="transmembrane region" description="Helical" evidence="18">
    <location>
        <begin position="236"/>
        <end position="259"/>
    </location>
</feature>
<evidence type="ECO:0000256" key="18">
    <source>
        <dbReference type="SAM" id="Phobius"/>
    </source>
</evidence>
<dbReference type="NCBIfam" id="TIGR03592">
    <property type="entry name" value="yidC_oxa1_cterm"/>
    <property type="match status" value="1"/>
</dbReference>
<keyword evidence="9 18" id="KW-0472">Membrane</keyword>
<feature type="compositionally biased region" description="Basic and acidic residues" evidence="17">
    <location>
        <begin position="346"/>
        <end position="386"/>
    </location>
</feature>
<dbReference type="PANTHER" id="PTHR12428">
    <property type="entry name" value="OXA1"/>
    <property type="match status" value="1"/>
</dbReference>
<feature type="domain" description="Membrane insertase YidC/Oxa/ALB C-terminal" evidence="19">
    <location>
        <begin position="36"/>
        <end position="272"/>
    </location>
</feature>
<comment type="function">
    <text evidence="11">Required for the insertion and/or proper folding and/or complex formation of integral membrane proteins into the membrane. Involved in integration of membrane proteins that insert both dependently and independently of the Sec translocase complex, as well as at least some lipoproteins. Aids folding of multispanning membrane proteins.</text>
</comment>
<feature type="transmembrane region" description="Helical" evidence="18">
    <location>
        <begin position="35"/>
        <end position="55"/>
    </location>
</feature>
<evidence type="ECO:0000256" key="3">
    <source>
        <dbReference type="ARBA" id="ARBA00015325"/>
    </source>
</evidence>
<evidence type="ECO:0000256" key="2">
    <source>
        <dbReference type="ARBA" id="ARBA00010527"/>
    </source>
</evidence>
<comment type="similarity">
    <text evidence="2">Belongs to the OXA1/ALB3/YidC family. Type 1 subfamily.</text>
</comment>
<keyword evidence="5" id="KW-1003">Cell membrane</keyword>
<dbReference type="InterPro" id="IPR001708">
    <property type="entry name" value="YidC/ALB3/OXA1/COX18"/>
</dbReference>
<sequence>MDSILYPIMWVISWIMYGIHAILTGLGMPQGAGSAWVWSIIGLTVVVRILIIPLYNKQIRSTRAMQELQPEMKKIQKKYKGRKDQVSRQRQQEEMMALYREHGSSPFASCFPLLIQMPIFFALFRMLYAIDPLSKGIYNGDPSAAIGPINKVIASQIGQSELFGAPLTSSIATSHLPIFAGMSTRITVVAVVMISLLVITLFFQQKQMMTWNMPKHEPDPDNPMANQMQTMQKTMLYGMPLIYIFTGYAFQIGVLIYWVTGNFWNIGQQTWLMLTNPTPGSEAHKRKLARDRAKRIKAGLPPEEDAEEKSTGQRVQPLGKSRSKKAGAHVDAFGNPLSFVDDELDEQRYNDAGEPVGKDGLTDSERAQKRYERRLAQRQRSADKKNARAKKAARNKKDRNF</sequence>
<evidence type="ECO:0000256" key="6">
    <source>
        <dbReference type="ARBA" id="ARBA00022692"/>
    </source>
</evidence>
<evidence type="ECO:0000256" key="12">
    <source>
        <dbReference type="ARBA" id="ARBA00026028"/>
    </source>
</evidence>
<organism evidence="20 21">
    <name type="scientific">Arcanobacterium canis</name>
    <dbReference type="NCBI Taxonomy" id="999183"/>
    <lineage>
        <taxon>Bacteria</taxon>
        <taxon>Bacillati</taxon>
        <taxon>Actinomycetota</taxon>
        <taxon>Actinomycetes</taxon>
        <taxon>Actinomycetales</taxon>
        <taxon>Actinomycetaceae</taxon>
        <taxon>Arcanobacterium</taxon>
    </lineage>
</organism>
<evidence type="ECO:0000256" key="9">
    <source>
        <dbReference type="ARBA" id="ARBA00023136"/>
    </source>
</evidence>
<evidence type="ECO:0000313" key="21">
    <source>
        <dbReference type="Proteomes" id="UP001215216"/>
    </source>
</evidence>
<reference evidence="20 21" key="1">
    <citation type="submission" date="2023-03" db="EMBL/GenBank/DDBJ databases">
        <title>Complete genome of Arcanobacterium canis strain DSM 25104 isolated in 2010 from a canine otitis externa in Germany.</title>
        <authorList>
            <person name="Borowiak M."/>
            <person name="Kreitlow A."/>
            <person name="Malorny B."/>
            <person name="Laemmler C."/>
            <person name="Prenger-Berninghoff E."/>
            <person name="Ploetz M."/>
            <person name="Abdulmawjood A."/>
        </authorList>
    </citation>
    <scope>NUCLEOTIDE SEQUENCE [LARGE SCALE GENOMIC DNA]</scope>
    <source>
        <strain evidence="20 21">DSM 25104</strain>
    </source>
</reference>
<evidence type="ECO:0000256" key="8">
    <source>
        <dbReference type="ARBA" id="ARBA00022989"/>
    </source>
</evidence>
<dbReference type="InterPro" id="IPR047196">
    <property type="entry name" value="YidC_ALB_C"/>
</dbReference>
<comment type="subcellular location">
    <subcellularLocation>
        <location evidence="1">Cell membrane</location>
        <topology evidence="1">Multi-pass membrane protein</topology>
    </subcellularLocation>
    <subcellularLocation>
        <location evidence="16">Membrane</location>
        <topology evidence="16">Multi-pass membrane protein</topology>
    </subcellularLocation>
</comment>
<dbReference type="RefSeq" id="WP_278012792.1">
    <property type="nucleotide sequence ID" value="NZ_CP121208.1"/>
</dbReference>
<keyword evidence="4" id="KW-0813">Transport</keyword>
<dbReference type="Pfam" id="PF02096">
    <property type="entry name" value="60KD_IMP"/>
    <property type="match status" value="1"/>
</dbReference>
<dbReference type="Proteomes" id="UP001215216">
    <property type="component" value="Chromosome"/>
</dbReference>
<feature type="transmembrane region" description="Helical" evidence="18">
    <location>
        <begin position="105"/>
        <end position="128"/>
    </location>
</feature>
<feature type="transmembrane region" description="Helical" evidence="18">
    <location>
        <begin position="186"/>
        <end position="203"/>
    </location>
</feature>
<evidence type="ECO:0000256" key="5">
    <source>
        <dbReference type="ARBA" id="ARBA00022475"/>
    </source>
</evidence>
<evidence type="ECO:0000256" key="4">
    <source>
        <dbReference type="ARBA" id="ARBA00022448"/>
    </source>
</evidence>
<dbReference type="InterPro" id="IPR028055">
    <property type="entry name" value="YidC/Oxa/ALB_C"/>
</dbReference>
<evidence type="ECO:0000256" key="14">
    <source>
        <dbReference type="ARBA" id="ARBA00033245"/>
    </source>
</evidence>
<accession>A0ABY8FYK5</accession>
<evidence type="ECO:0000256" key="7">
    <source>
        <dbReference type="ARBA" id="ARBA00022927"/>
    </source>
</evidence>
<feature type="region of interest" description="Disordered" evidence="17">
    <location>
        <begin position="298"/>
        <end position="327"/>
    </location>
</feature>
<evidence type="ECO:0000256" key="17">
    <source>
        <dbReference type="SAM" id="MobiDB-lite"/>
    </source>
</evidence>
<evidence type="ECO:0000256" key="11">
    <source>
        <dbReference type="ARBA" id="ARBA00025034"/>
    </source>
</evidence>
<keyword evidence="6 16" id="KW-0812">Transmembrane</keyword>
<protein>
    <recommendedName>
        <fullName evidence="3">Membrane protein insertase YidC</fullName>
    </recommendedName>
    <alternativeName>
        <fullName evidence="15">Foldase YidC</fullName>
    </alternativeName>
    <alternativeName>
        <fullName evidence="14">Membrane integrase YidC</fullName>
    </alternativeName>
    <alternativeName>
        <fullName evidence="13">Membrane protein YidC</fullName>
    </alternativeName>
</protein>
<dbReference type="PANTHER" id="PTHR12428:SF65">
    <property type="entry name" value="CYTOCHROME C OXIDASE ASSEMBLY PROTEIN COX18, MITOCHONDRIAL"/>
    <property type="match status" value="1"/>
</dbReference>
<evidence type="ECO:0000256" key="13">
    <source>
        <dbReference type="ARBA" id="ARBA00031538"/>
    </source>
</evidence>
<dbReference type="NCBIfam" id="NF002350">
    <property type="entry name" value="PRK01315.1"/>
    <property type="match status" value="1"/>
</dbReference>